<reference evidence="1 2" key="1">
    <citation type="journal article" date="2020" name="Nat. Food">
        <title>A phased Vanilla planifolia genome enables genetic improvement of flavour and production.</title>
        <authorList>
            <person name="Hasing T."/>
            <person name="Tang H."/>
            <person name="Brym M."/>
            <person name="Khazi F."/>
            <person name="Huang T."/>
            <person name="Chambers A.H."/>
        </authorList>
    </citation>
    <scope>NUCLEOTIDE SEQUENCE [LARGE SCALE GENOMIC DNA]</scope>
    <source>
        <tissue evidence="1">Leaf</tissue>
    </source>
</reference>
<sequence>MPLSGTVLIAFKTTSAGLWLLSIPAVTPGTMVRLLMGAVLPAQSFPQAAQSRVAATILSAYQRNFWVSLTRPSELARAQSRAVRCWSKP</sequence>
<accession>A0A835QBG8</accession>
<protein>
    <submittedName>
        <fullName evidence="1">Uncharacterized protein</fullName>
    </submittedName>
</protein>
<dbReference type="AlphaFoldDB" id="A0A835QBG8"/>
<dbReference type="EMBL" id="JADCNM010000010">
    <property type="protein sequence ID" value="KAG0464742.1"/>
    <property type="molecule type" value="Genomic_DNA"/>
</dbReference>
<name>A0A835QBG8_VANPL</name>
<comment type="caution">
    <text evidence="1">The sequence shown here is derived from an EMBL/GenBank/DDBJ whole genome shotgun (WGS) entry which is preliminary data.</text>
</comment>
<evidence type="ECO:0000313" key="1">
    <source>
        <dbReference type="EMBL" id="KAG0464742.1"/>
    </source>
</evidence>
<dbReference type="Proteomes" id="UP000639772">
    <property type="component" value="Chromosome 10"/>
</dbReference>
<evidence type="ECO:0000313" key="2">
    <source>
        <dbReference type="Proteomes" id="UP000639772"/>
    </source>
</evidence>
<gene>
    <name evidence="1" type="ORF">HPP92_018906</name>
</gene>
<organism evidence="1 2">
    <name type="scientific">Vanilla planifolia</name>
    <name type="common">Vanilla</name>
    <dbReference type="NCBI Taxonomy" id="51239"/>
    <lineage>
        <taxon>Eukaryota</taxon>
        <taxon>Viridiplantae</taxon>
        <taxon>Streptophyta</taxon>
        <taxon>Embryophyta</taxon>
        <taxon>Tracheophyta</taxon>
        <taxon>Spermatophyta</taxon>
        <taxon>Magnoliopsida</taxon>
        <taxon>Liliopsida</taxon>
        <taxon>Asparagales</taxon>
        <taxon>Orchidaceae</taxon>
        <taxon>Vanilloideae</taxon>
        <taxon>Vanilleae</taxon>
        <taxon>Vanilla</taxon>
    </lineage>
</organism>
<proteinExistence type="predicted"/>